<gene>
    <name evidence="2" type="ORF">B0J12DRAFT_394683</name>
</gene>
<name>A0ABQ8FS33_9PEZI</name>
<feature type="compositionally biased region" description="Polar residues" evidence="1">
    <location>
        <begin position="160"/>
        <end position="170"/>
    </location>
</feature>
<dbReference type="Proteomes" id="UP000774617">
    <property type="component" value="Unassembled WGS sequence"/>
</dbReference>
<accession>A0ABQ8FS33</accession>
<proteinExistence type="predicted"/>
<comment type="caution">
    <text evidence="2">The sequence shown here is derived from an EMBL/GenBank/DDBJ whole genome shotgun (WGS) entry which is preliminary data.</text>
</comment>
<feature type="region of interest" description="Disordered" evidence="1">
    <location>
        <begin position="1"/>
        <end position="53"/>
    </location>
</feature>
<dbReference type="EMBL" id="JAGTJR010000067">
    <property type="protein sequence ID" value="KAH7020618.1"/>
    <property type="molecule type" value="Genomic_DNA"/>
</dbReference>
<reference evidence="2 3" key="1">
    <citation type="journal article" date="2021" name="Nat. Commun.">
        <title>Genetic determinants of endophytism in the Arabidopsis root mycobiome.</title>
        <authorList>
            <person name="Mesny F."/>
            <person name="Miyauchi S."/>
            <person name="Thiergart T."/>
            <person name="Pickel B."/>
            <person name="Atanasova L."/>
            <person name="Karlsson M."/>
            <person name="Huettel B."/>
            <person name="Barry K.W."/>
            <person name="Haridas S."/>
            <person name="Chen C."/>
            <person name="Bauer D."/>
            <person name="Andreopoulos W."/>
            <person name="Pangilinan J."/>
            <person name="LaButti K."/>
            <person name="Riley R."/>
            <person name="Lipzen A."/>
            <person name="Clum A."/>
            <person name="Drula E."/>
            <person name="Henrissat B."/>
            <person name="Kohler A."/>
            <person name="Grigoriev I.V."/>
            <person name="Martin F.M."/>
            <person name="Hacquard S."/>
        </authorList>
    </citation>
    <scope>NUCLEOTIDE SEQUENCE [LARGE SCALE GENOMIC DNA]</scope>
    <source>
        <strain evidence="2 3">MPI-SDFR-AT-0080</strain>
    </source>
</reference>
<evidence type="ECO:0000256" key="1">
    <source>
        <dbReference type="SAM" id="MobiDB-lite"/>
    </source>
</evidence>
<keyword evidence="3" id="KW-1185">Reference proteome</keyword>
<feature type="region of interest" description="Disordered" evidence="1">
    <location>
        <begin position="91"/>
        <end position="196"/>
    </location>
</feature>
<evidence type="ECO:0000313" key="3">
    <source>
        <dbReference type="Proteomes" id="UP000774617"/>
    </source>
</evidence>
<feature type="region of interest" description="Disordered" evidence="1">
    <location>
        <begin position="304"/>
        <end position="341"/>
    </location>
</feature>
<feature type="compositionally biased region" description="Basic and acidic residues" evidence="1">
    <location>
        <begin position="1"/>
        <end position="17"/>
    </location>
</feature>
<feature type="compositionally biased region" description="Basic and acidic residues" evidence="1">
    <location>
        <begin position="114"/>
        <end position="125"/>
    </location>
</feature>
<sequence>MHAVEPRPTKELQKPPKTDMSIDTSTPDPYERARVRVQRASHATRREGLARQPPIRVHSLHYYLLEPSQTGHFNTNPQRASSHCHLFRNTAMSSRRRRKSESGSATQPKIPSSSREDVQNREPKRSPYFFHAEQENSGESSTRPKPAPWRKRRRSEYDLSCSSPSAMQTGKTREPSAPASEELPTAAFADRTKPRPARRYREPLDIDYSTKKTREELQDALPSTVFDWALGMQEMFFNVRNRLEQEQRALVKAKQDQESDHLWMDEQEERLGELEQSLKEQGRALDEERRAFDELQRAFQQELEEHRRGIDDGEESEEEQLGWDDRDNMDEEEHGPGDERGYVGLEEYDPDVEQCFPHDEPKFLQVTRRPEVYPPLSGICSQAEELMQSCRRGIKAKITRKQWEARRGRKITPFSYQGKAPTTAAFYTLFGLSDRNGPFVLRGRNITVEELEGRLRGTICKKACSPL</sequence>
<evidence type="ECO:0000313" key="2">
    <source>
        <dbReference type="EMBL" id="KAH7020618.1"/>
    </source>
</evidence>
<protein>
    <submittedName>
        <fullName evidence="2">Uncharacterized protein</fullName>
    </submittedName>
</protein>
<feature type="compositionally biased region" description="Acidic residues" evidence="1">
    <location>
        <begin position="312"/>
        <end position="333"/>
    </location>
</feature>
<organism evidence="2 3">
    <name type="scientific">Macrophomina phaseolina</name>
    <dbReference type="NCBI Taxonomy" id="35725"/>
    <lineage>
        <taxon>Eukaryota</taxon>
        <taxon>Fungi</taxon>
        <taxon>Dikarya</taxon>
        <taxon>Ascomycota</taxon>
        <taxon>Pezizomycotina</taxon>
        <taxon>Dothideomycetes</taxon>
        <taxon>Dothideomycetes incertae sedis</taxon>
        <taxon>Botryosphaeriales</taxon>
        <taxon>Botryosphaeriaceae</taxon>
        <taxon>Macrophomina</taxon>
    </lineage>
</organism>